<gene>
    <name evidence="2" type="ORF">DPMN_082053</name>
</gene>
<dbReference type="EMBL" id="JAIWYP010000016">
    <property type="protein sequence ID" value="KAH3694613.1"/>
    <property type="molecule type" value="Genomic_DNA"/>
</dbReference>
<evidence type="ECO:0000256" key="1">
    <source>
        <dbReference type="SAM" id="MobiDB-lite"/>
    </source>
</evidence>
<comment type="caution">
    <text evidence="2">The sequence shown here is derived from an EMBL/GenBank/DDBJ whole genome shotgun (WGS) entry which is preliminary data.</text>
</comment>
<reference evidence="2" key="2">
    <citation type="submission" date="2020-11" db="EMBL/GenBank/DDBJ databases">
        <authorList>
            <person name="McCartney M.A."/>
            <person name="Auch B."/>
            <person name="Kono T."/>
            <person name="Mallez S."/>
            <person name="Becker A."/>
            <person name="Gohl D.M."/>
            <person name="Silverstein K.A.T."/>
            <person name="Koren S."/>
            <person name="Bechman K.B."/>
            <person name="Herman A."/>
            <person name="Abrahante J.E."/>
            <person name="Garbe J."/>
        </authorList>
    </citation>
    <scope>NUCLEOTIDE SEQUENCE</scope>
    <source>
        <strain evidence="2">Duluth1</strain>
        <tissue evidence="2">Whole animal</tissue>
    </source>
</reference>
<reference evidence="2" key="1">
    <citation type="journal article" date="2019" name="bioRxiv">
        <title>The Genome of the Zebra Mussel, Dreissena polymorpha: A Resource for Invasive Species Research.</title>
        <authorList>
            <person name="McCartney M.A."/>
            <person name="Auch B."/>
            <person name="Kono T."/>
            <person name="Mallez S."/>
            <person name="Zhang Y."/>
            <person name="Obille A."/>
            <person name="Becker A."/>
            <person name="Abrahante J.E."/>
            <person name="Garbe J."/>
            <person name="Badalamenti J.P."/>
            <person name="Herman A."/>
            <person name="Mangelson H."/>
            <person name="Liachko I."/>
            <person name="Sullivan S."/>
            <person name="Sone E.D."/>
            <person name="Koren S."/>
            <person name="Silverstein K.A.T."/>
            <person name="Beckman K.B."/>
            <person name="Gohl D.M."/>
        </authorList>
    </citation>
    <scope>NUCLEOTIDE SEQUENCE</scope>
    <source>
        <strain evidence="2">Duluth1</strain>
        <tissue evidence="2">Whole animal</tissue>
    </source>
</reference>
<sequence>MRQSQFKRLTVIRPSFDNDCISFAKPGSFTSTHMFKALSRLLNLPIKVMIPLANGSNNYSWEVTNTILRPQLADPESGTITSIWASMALPTKPQTSNINMGPQAYRADGRQCKD</sequence>
<dbReference type="Proteomes" id="UP000828390">
    <property type="component" value="Unassembled WGS sequence"/>
</dbReference>
<keyword evidence="3" id="KW-1185">Reference proteome</keyword>
<name>A0A9D4BIE9_DREPO</name>
<protein>
    <submittedName>
        <fullName evidence="2">Uncharacterized protein</fullName>
    </submittedName>
</protein>
<evidence type="ECO:0000313" key="2">
    <source>
        <dbReference type="EMBL" id="KAH3694613.1"/>
    </source>
</evidence>
<dbReference type="AlphaFoldDB" id="A0A9D4BIE9"/>
<accession>A0A9D4BIE9</accession>
<proteinExistence type="predicted"/>
<evidence type="ECO:0000313" key="3">
    <source>
        <dbReference type="Proteomes" id="UP000828390"/>
    </source>
</evidence>
<organism evidence="2 3">
    <name type="scientific">Dreissena polymorpha</name>
    <name type="common">Zebra mussel</name>
    <name type="synonym">Mytilus polymorpha</name>
    <dbReference type="NCBI Taxonomy" id="45954"/>
    <lineage>
        <taxon>Eukaryota</taxon>
        <taxon>Metazoa</taxon>
        <taxon>Spiralia</taxon>
        <taxon>Lophotrochozoa</taxon>
        <taxon>Mollusca</taxon>
        <taxon>Bivalvia</taxon>
        <taxon>Autobranchia</taxon>
        <taxon>Heteroconchia</taxon>
        <taxon>Euheterodonta</taxon>
        <taxon>Imparidentia</taxon>
        <taxon>Neoheterodontei</taxon>
        <taxon>Myida</taxon>
        <taxon>Dreissenoidea</taxon>
        <taxon>Dreissenidae</taxon>
        <taxon>Dreissena</taxon>
    </lineage>
</organism>
<feature type="region of interest" description="Disordered" evidence="1">
    <location>
        <begin position="94"/>
        <end position="114"/>
    </location>
</feature>